<evidence type="ECO:0000313" key="3">
    <source>
        <dbReference type="EMBL" id="CAJ0589538.1"/>
    </source>
</evidence>
<dbReference type="Proteomes" id="UP001176961">
    <property type="component" value="Unassembled WGS sequence"/>
</dbReference>
<dbReference type="Pfam" id="PF00013">
    <property type="entry name" value="KH_1"/>
    <property type="match status" value="2"/>
</dbReference>
<keyword evidence="1" id="KW-0694">RNA-binding</keyword>
<dbReference type="AlphaFoldDB" id="A0AA36GFX4"/>
<gene>
    <name evidence="3" type="ORF">CYNAS_LOCUS1521</name>
</gene>
<dbReference type="SUPFAM" id="SSF54791">
    <property type="entry name" value="Eukaryotic type KH-domain (KH-domain type I)"/>
    <property type="match status" value="2"/>
</dbReference>
<name>A0AA36GFX4_CYLNA</name>
<comment type="caution">
    <text evidence="3">The sequence shown here is derived from an EMBL/GenBank/DDBJ whole genome shotgun (WGS) entry which is preliminary data.</text>
</comment>
<dbReference type="EMBL" id="CATQJL010000001">
    <property type="protein sequence ID" value="CAJ0589538.1"/>
    <property type="molecule type" value="Genomic_DNA"/>
</dbReference>
<feature type="domain" description="K Homology" evidence="2">
    <location>
        <begin position="127"/>
        <end position="195"/>
    </location>
</feature>
<organism evidence="3 4">
    <name type="scientific">Cylicocyclus nassatus</name>
    <name type="common">Nematode worm</name>
    <dbReference type="NCBI Taxonomy" id="53992"/>
    <lineage>
        <taxon>Eukaryota</taxon>
        <taxon>Metazoa</taxon>
        <taxon>Ecdysozoa</taxon>
        <taxon>Nematoda</taxon>
        <taxon>Chromadorea</taxon>
        <taxon>Rhabditida</taxon>
        <taxon>Rhabditina</taxon>
        <taxon>Rhabditomorpha</taxon>
        <taxon>Strongyloidea</taxon>
        <taxon>Strongylidae</taxon>
        <taxon>Cylicocyclus</taxon>
    </lineage>
</organism>
<dbReference type="InterPro" id="IPR004087">
    <property type="entry name" value="KH_dom"/>
</dbReference>
<evidence type="ECO:0000313" key="4">
    <source>
        <dbReference type="Proteomes" id="UP001176961"/>
    </source>
</evidence>
<dbReference type="GO" id="GO:0003723">
    <property type="term" value="F:RNA binding"/>
    <property type="evidence" value="ECO:0007669"/>
    <property type="project" value="UniProtKB-UniRule"/>
</dbReference>
<evidence type="ECO:0000259" key="2">
    <source>
        <dbReference type="SMART" id="SM00322"/>
    </source>
</evidence>
<dbReference type="Gene3D" id="3.30.1370.10">
    <property type="entry name" value="K Homology domain, type 1"/>
    <property type="match status" value="2"/>
</dbReference>
<reference evidence="3" key="1">
    <citation type="submission" date="2023-07" db="EMBL/GenBank/DDBJ databases">
        <authorList>
            <consortium name="CYATHOMIX"/>
        </authorList>
    </citation>
    <scope>NUCLEOTIDE SEQUENCE</scope>
    <source>
        <strain evidence="3">N/A</strain>
    </source>
</reference>
<accession>A0AA36GFX4</accession>
<dbReference type="SMART" id="SM00322">
    <property type="entry name" value="KH"/>
    <property type="match status" value="2"/>
</dbReference>
<feature type="domain" description="K Homology" evidence="2">
    <location>
        <begin position="23"/>
        <end position="122"/>
    </location>
</feature>
<proteinExistence type="predicted"/>
<dbReference type="InterPro" id="IPR004088">
    <property type="entry name" value="KH_dom_type_1"/>
</dbReference>
<dbReference type="InterPro" id="IPR036612">
    <property type="entry name" value="KH_dom_type_1_sf"/>
</dbReference>
<sequence>MLGWDELLKDRKDSSLLEPLKRTYITKLIKIPRKSIGTLVGRAGSTVHRIELETKTFIRVMYDKEKRDISESAEEISAKEISGEDWLALEQRKELEEIPVEIRAEKEEQISLASLAIRGLVADSLEPKITRLIFVEQHALGTVLGTEGRNIKRIQRCFRVRIQIDNEDIDLPCLSITGTRDLVDYAEHRIDQLINRGCNDKIKSAAVQDDFCLGKVVREMKELNKMEKQW</sequence>
<keyword evidence="4" id="KW-1185">Reference proteome</keyword>
<dbReference type="PROSITE" id="PS50084">
    <property type="entry name" value="KH_TYPE_1"/>
    <property type="match status" value="2"/>
</dbReference>
<evidence type="ECO:0000256" key="1">
    <source>
        <dbReference type="PROSITE-ProRule" id="PRU00117"/>
    </source>
</evidence>
<protein>
    <recommendedName>
        <fullName evidence="2">K Homology domain-containing protein</fullName>
    </recommendedName>
</protein>